<keyword evidence="3" id="KW-1185">Reference proteome</keyword>
<name>A0A545VHJ5_9HYPO</name>
<dbReference type="Proteomes" id="UP000315783">
    <property type="component" value="Unassembled WGS sequence"/>
</dbReference>
<proteinExistence type="predicted"/>
<evidence type="ECO:0000256" key="1">
    <source>
        <dbReference type="SAM" id="SignalP"/>
    </source>
</evidence>
<evidence type="ECO:0000313" key="2">
    <source>
        <dbReference type="EMBL" id="TQW01126.1"/>
    </source>
</evidence>
<comment type="caution">
    <text evidence="2">The sequence shown here is derived from an EMBL/GenBank/DDBJ whole genome shotgun (WGS) entry which is preliminary data.</text>
</comment>
<accession>A0A545VHJ5</accession>
<evidence type="ECO:0008006" key="4">
    <source>
        <dbReference type="Google" id="ProtNLM"/>
    </source>
</evidence>
<feature type="signal peptide" evidence="1">
    <location>
        <begin position="1"/>
        <end position="20"/>
    </location>
</feature>
<organism evidence="2 3">
    <name type="scientific">Cordyceps javanica</name>
    <dbReference type="NCBI Taxonomy" id="43265"/>
    <lineage>
        <taxon>Eukaryota</taxon>
        <taxon>Fungi</taxon>
        <taxon>Dikarya</taxon>
        <taxon>Ascomycota</taxon>
        <taxon>Pezizomycotina</taxon>
        <taxon>Sordariomycetes</taxon>
        <taxon>Hypocreomycetidae</taxon>
        <taxon>Hypocreales</taxon>
        <taxon>Cordycipitaceae</taxon>
        <taxon>Cordyceps</taxon>
    </lineage>
</organism>
<gene>
    <name evidence="2" type="ORF">IF1G_01057</name>
</gene>
<dbReference type="AlphaFoldDB" id="A0A545VHJ5"/>
<keyword evidence="1" id="KW-0732">Signal</keyword>
<evidence type="ECO:0000313" key="3">
    <source>
        <dbReference type="Proteomes" id="UP000315783"/>
    </source>
</evidence>
<dbReference type="EMBL" id="SPUK01000001">
    <property type="protein sequence ID" value="TQW01126.1"/>
    <property type="molecule type" value="Genomic_DNA"/>
</dbReference>
<protein>
    <recommendedName>
        <fullName evidence="4">Secreted protein</fullName>
    </recommendedName>
</protein>
<feature type="chain" id="PRO_5021889655" description="Secreted protein" evidence="1">
    <location>
        <begin position="21"/>
        <end position="211"/>
    </location>
</feature>
<reference evidence="2 3" key="1">
    <citation type="journal article" date="2019" name="Appl. Microbiol. Biotechnol.">
        <title>Genome sequence of Isaria javanica and comparative genome analysis insights into family S53 peptidase evolution in fungal entomopathogens.</title>
        <authorList>
            <person name="Lin R."/>
            <person name="Zhang X."/>
            <person name="Xin B."/>
            <person name="Zou M."/>
            <person name="Gao Y."/>
            <person name="Qin F."/>
            <person name="Hu Q."/>
            <person name="Xie B."/>
            <person name="Cheng X."/>
        </authorList>
    </citation>
    <scope>NUCLEOTIDE SEQUENCE [LARGE SCALE GENOMIC DNA]</scope>
    <source>
        <strain evidence="2 3">IJ1G</strain>
    </source>
</reference>
<sequence>MRLVTLFLHWLAFGLRQINTSVNLLDSLTAQGQQGSFYVPMIWRRGFIMRVALPMSGCEMGEIRSRGIDFGHLAFVPLESLKDGGKKRKAKTSIRLLAPCNAAIVFLTRGQVSAVYPRLGLSPNLRRQASTRTVVHGCFVLGSLLVSAVETGASLFAHLPGFPAWLRMVACGAVMEKTVRNTTVRTKKLKQVPSDRVRLVFLCSFNANTTG</sequence>